<feature type="transmembrane region" description="Helical" evidence="5">
    <location>
        <begin position="22"/>
        <end position="43"/>
    </location>
</feature>
<dbReference type="PANTHER" id="PTHR36985:SF1">
    <property type="entry name" value="TRANSLOCATION AND ASSEMBLY MODULE SUBUNIT TAMB"/>
    <property type="match status" value="1"/>
</dbReference>
<accession>A0A972FRZ6</accession>
<name>A0A972FRZ6_9GAMM</name>
<dbReference type="PANTHER" id="PTHR36985">
    <property type="entry name" value="TRANSLOCATION AND ASSEMBLY MODULE SUBUNIT TAMB"/>
    <property type="match status" value="1"/>
</dbReference>
<dbReference type="GO" id="GO:0097347">
    <property type="term" value="C:TAM protein secretion complex"/>
    <property type="evidence" value="ECO:0007669"/>
    <property type="project" value="TreeGrafter"/>
</dbReference>
<dbReference type="RefSeq" id="WP_169562869.1">
    <property type="nucleotide sequence ID" value="NZ_JAAXYH010000002.1"/>
</dbReference>
<comment type="caution">
    <text evidence="7">The sequence shown here is derived from an EMBL/GenBank/DDBJ whole genome shotgun (WGS) entry which is preliminary data.</text>
</comment>
<keyword evidence="8" id="KW-1185">Reference proteome</keyword>
<comment type="subcellular location">
    <subcellularLocation>
        <location evidence="1">Membrane</location>
        <topology evidence="1">Single-pass membrane protein</topology>
    </subcellularLocation>
</comment>
<evidence type="ECO:0000256" key="1">
    <source>
        <dbReference type="ARBA" id="ARBA00004167"/>
    </source>
</evidence>
<keyword evidence="3 5" id="KW-1133">Transmembrane helix</keyword>
<reference evidence="7" key="1">
    <citation type="submission" date="2020-04" db="EMBL/GenBank/DDBJ databases">
        <title>Description of Shewanella salipaludis sp. nov., isolated from a salt marsh.</title>
        <authorList>
            <person name="Park S."/>
            <person name="Yoon J.-H."/>
        </authorList>
    </citation>
    <scope>NUCLEOTIDE SEQUENCE</scope>
    <source>
        <strain evidence="7">SHSM-M6</strain>
    </source>
</reference>
<dbReference type="GO" id="GO:0005886">
    <property type="term" value="C:plasma membrane"/>
    <property type="evidence" value="ECO:0007669"/>
    <property type="project" value="InterPro"/>
</dbReference>
<proteinExistence type="predicted"/>
<sequence length="1310" mass="141152">MTPATPTLLRARLRLGWHYFKWLTRVLVYVPLTLVILAALLLGTPLGARVSVSLANSLVPGLTLSYSSGTLNKHLSLAHAGWSGTGIDVRLTDVDFAWTPACLLHRQVCVNDLSATEVKVAIDTQALAAEATLETTLETNLETNLEANAEVGARTDAADRDDGPAALTLPLAISLTQAELHRVRVTVDGNSFSAASLNTGATWRAEGLIVTSLDTQGLEVVIPAADPIQGQAGVPGQAPTAATAGIPASIPAAIDTSTVYAWPLAQLPAVGMPFPLYVKALTLTDSRLQLGTRVDHFGHIALSASYLGYDLVINDLNASHDDGTVQLSGELALKGAYPLRLKAALELNKLAELPQLTGQALQLTLNNDLRDLHLSASAQGDAGFSLRGKINLQSPDLPYQMSLAQGMARWPLQAPLYTLSELTLQSQGSLRKQHSSLTARLSTPFHGELAIATEFSHGGEKLTLERFDAKGSPGMLSLQGELDYSDGLRWQTRLMTQDLQLEQLLLPDGKTLPESSISGRLDSQGYWQDGRWQVALSQTQLQGSLRRFPFTLGGDVRLDNLWHLSAQALHAEALGASLDMHGTAGQQWDLHGQLNVPDFSLWLPTAKGRLRAQLDVSGSEPHPQLQIAADIGAAEYAGASLQAAKLSGRYSPLDNHGFDIELKTRDLAWNSHSLTGGSIVAKGDARAQTLTLETQGELALASNIASQFDAEHSLWAISVADLSLGTRLGRWQLDERVDIAWDQARAQGKLSAFCLQHAEGRLCLTDANQIGNQGKVKLEGQGNPGKILAPLLPANIDWDGPAHLEAELSWAPKHKPEAYLALAFAPGSLTLQQDKQRRLKMNYQQLSLLSRLDERQLVNQIQFQSEDIASLDTEIAVSVTPDRRLSGFANIQEINLAPFGEFFPQLDRLEGLLSSKLTFAGDLMTPRVAGEIGLKQGTLSLASNPTLLENIDMDMRLAGQQGHLSGHWQMGDGKGRLSGQLQWPQGQFSGELAIQGQELALIQPPLAILDVSPDITVRFDRRLLDISGKISVPSGNIKIVPLVKGGVAVSDDVIFEDSIAAEQRQLSPYGIAANLNIEVGKALLIDGMGLKGKLRGSLKLQQQAFRPPLLYGDIRVVNGSYRFMGQTLKITKGEVQFVGPTQVPNLNIEAIREIRTEDITAGVRITGTPQRPLVTLFSNPAKEQGEILSYILKGKGLSSSTSEQNNALMISAALSLSSQLDGGAISGIGSTATGLIEKFGFSNVQLDTNDEGRVAISGFIGEDLMVKYGIGVFNPGYEMTVRYYLLSQLYLETVSGTLGQSLDIYYSFDL</sequence>
<dbReference type="GO" id="GO:0009306">
    <property type="term" value="P:protein secretion"/>
    <property type="evidence" value="ECO:0007669"/>
    <property type="project" value="InterPro"/>
</dbReference>
<keyword evidence="2 5" id="KW-0812">Transmembrane</keyword>
<evidence type="ECO:0000256" key="5">
    <source>
        <dbReference type="SAM" id="Phobius"/>
    </source>
</evidence>
<protein>
    <recommendedName>
        <fullName evidence="6">Translocation and assembly module TamB C-terminal domain-containing protein</fullName>
    </recommendedName>
</protein>
<evidence type="ECO:0000313" key="8">
    <source>
        <dbReference type="Proteomes" id="UP000737113"/>
    </source>
</evidence>
<keyword evidence="4 5" id="KW-0472">Membrane</keyword>
<dbReference type="InterPro" id="IPR007452">
    <property type="entry name" value="TamB_C"/>
</dbReference>
<evidence type="ECO:0000313" key="7">
    <source>
        <dbReference type="EMBL" id="NMH64174.1"/>
    </source>
</evidence>
<evidence type="ECO:0000256" key="3">
    <source>
        <dbReference type="ARBA" id="ARBA00022989"/>
    </source>
</evidence>
<dbReference type="Pfam" id="PF04357">
    <property type="entry name" value="TamB"/>
    <property type="match status" value="1"/>
</dbReference>
<evidence type="ECO:0000259" key="6">
    <source>
        <dbReference type="Pfam" id="PF04357"/>
    </source>
</evidence>
<gene>
    <name evidence="7" type="ORF">HC757_03150</name>
</gene>
<feature type="domain" description="Translocation and assembly module TamB C-terminal" evidence="6">
    <location>
        <begin position="971"/>
        <end position="1309"/>
    </location>
</feature>
<evidence type="ECO:0000256" key="2">
    <source>
        <dbReference type="ARBA" id="ARBA00022692"/>
    </source>
</evidence>
<dbReference type="EMBL" id="JAAXYH010000002">
    <property type="protein sequence ID" value="NMH64174.1"/>
    <property type="molecule type" value="Genomic_DNA"/>
</dbReference>
<organism evidence="7 8">
    <name type="scientific">Shewanella salipaludis</name>
    <dbReference type="NCBI Taxonomy" id="2723052"/>
    <lineage>
        <taxon>Bacteria</taxon>
        <taxon>Pseudomonadati</taxon>
        <taxon>Pseudomonadota</taxon>
        <taxon>Gammaproteobacteria</taxon>
        <taxon>Alteromonadales</taxon>
        <taxon>Shewanellaceae</taxon>
        <taxon>Shewanella</taxon>
    </lineage>
</organism>
<evidence type="ECO:0000256" key="4">
    <source>
        <dbReference type="ARBA" id="ARBA00023136"/>
    </source>
</evidence>
<dbReference type="Proteomes" id="UP000737113">
    <property type="component" value="Unassembled WGS sequence"/>
</dbReference>